<dbReference type="InterPro" id="IPR036770">
    <property type="entry name" value="Ankyrin_rpt-contain_sf"/>
</dbReference>
<dbReference type="FunCoup" id="W5N2I9">
    <property type="interactions" value="783"/>
</dbReference>
<dbReference type="EMBL" id="AHAT01039174">
    <property type="status" value="NOT_ANNOTATED_CDS"/>
    <property type="molecule type" value="Genomic_DNA"/>
</dbReference>
<dbReference type="STRING" id="7918.ENSLOCP00000014848"/>
<dbReference type="Proteomes" id="UP000018468">
    <property type="component" value="Linkage group LG12"/>
</dbReference>
<evidence type="ECO:0000256" key="5">
    <source>
        <dbReference type="PROSITE-ProRule" id="PRU00023"/>
    </source>
</evidence>
<dbReference type="OMA" id="NRVGQHE"/>
<protein>
    <recommendedName>
        <fullName evidence="4">Ankyrin repeat domain-containing protein 54</fullName>
    </recommendedName>
</protein>
<dbReference type="Pfam" id="PF12796">
    <property type="entry name" value="Ank_2"/>
    <property type="match status" value="1"/>
</dbReference>
<evidence type="ECO:0000256" key="6">
    <source>
        <dbReference type="SAM" id="MobiDB-lite"/>
    </source>
</evidence>
<organism evidence="7 8">
    <name type="scientific">Lepisosteus oculatus</name>
    <name type="common">Spotted gar</name>
    <dbReference type="NCBI Taxonomy" id="7918"/>
    <lineage>
        <taxon>Eukaryota</taxon>
        <taxon>Metazoa</taxon>
        <taxon>Chordata</taxon>
        <taxon>Craniata</taxon>
        <taxon>Vertebrata</taxon>
        <taxon>Euteleostomi</taxon>
        <taxon>Actinopterygii</taxon>
        <taxon>Neopterygii</taxon>
        <taxon>Holostei</taxon>
        <taxon>Semionotiformes</taxon>
        <taxon>Lepisosteidae</taxon>
        <taxon>Lepisosteus</taxon>
    </lineage>
</organism>
<dbReference type="SMART" id="SM00248">
    <property type="entry name" value="ANK"/>
    <property type="match status" value="2"/>
</dbReference>
<dbReference type="PANTHER" id="PTHR24197:SF44">
    <property type="entry name" value="ANKYRIN REPEAT DOMAIN-CONTAINING PROTEIN 54"/>
    <property type="match status" value="1"/>
</dbReference>
<sequence length="276" mass="29573">MEGWSPVVASDEERSSSDGEDVVPPEAPHRESGAEAAGFGFAGLGDGVRLGGAGAAADPGLRYLHVLWDPNRAEPEPCSPRRPGKLGVCRLRRHGRAQRAAPLGRETHGTRAVRSVEQRGPHRLYSAFLRGDAGRALGGGPAGGLRGSRPFANSPPTVQLLLSSGADPNQRDGLGNTPLHLAACTNHVPVITTLLRGGARVDALDRAGRTPLHLAKSKLNILQEGESHTLETLRGEVTQIIQMLREYLNRVGQHEQRQRLEHICTQLQNTSTKAQV</sequence>
<dbReference type="AlphaFoldDB" id="W5N2I9"/>
<dbReference type="InterPro" id="IPR002110">
    <property type="entry name" value="Ankyrin_rpt"/>
</dbReference>
<evidence type="ECO:0000256" key="3">
    <source>
        <dbReference type="ARBA" id="ARBA00037385"/>
    </source>
</evidence>
<dbReference type="GO" id="GO:1902531">
    <property type="term" value="P:regulation of intracellular signal transduction"/>
    <property type="evidence" value="ECO:0000318"/>
    <property type="project" value="GO_Central"/>
</dbReference>
<dbReference type="Bgee" id="ENSLOCG00000012068">
    <property type="expression patterns" value="Expressed in camera-type eye and 13 other cell types or tissues"/>
</dbReference>
<feature type="region of interest" description="Disordered" evidence="6">
    <location>
        <begin position="1"/>
        <end position="33"/>
    </location>
</feature>
<feature type="repeat" description="ANK" evidence="5">
    <location>
        <begin position="174"/>
        <end position="206"/>
    </location>
</feature>
<evidence type="ECO:0000256" key="4">
    <source>
        <dbReference type="ARBA" id="ARBA00039237"/>
    </source>
</evidence>
<evidence type="ECO:0000313" key="7">
    <source>
        <dbReference type="Ensembl" id="ENSLOCP00000014848.1"/>
    </source>
</evidence>
<evidence type="ECO:0000256" key="2">
    <source>
        <dbReference type="ARBA" id="ARBA00023043"/>
    </source>
</evidence>
<accession>W5N2I9</accession>
<proteinExistence type="predicted"/>
<reference evidence="7" key="3">
    <citation type="submission" date="2025-09" db="UniProtKB">
        <authorList>
            <consortium name="Ensembl"/>
        </authorList>
    </citation>
    <scope>IDENTIFICATION</scope>
</reference>
<evidence type="ECO:0000256" key="1">
    <source>
        <dbReference type="ARBA" id="ARBA00022737"/>
    </source>
</evidence>
<dbReference type="SUPFAM" id="SSF48403">
    <property type="entry name" value="Ankyrin repeat"/>
    <property type="match status" value="1"/>
</dbReference>
<keyword evidence="8" id="KW-1185">Reference proteome</keyword>
<evidence type="ECO:0000313" key="8">
    <source>
        <dbReference type="Proteomes" id="UP000018468"/>
    </source>
</evidence>
<dbReference type="FunFam" id="1.25.40.20:FF:000108">
    <property type="entry name" value="Ankyrin repeat domain-containing protein 54"/>
    <property type="match status" value="1"/>
</dbReference>
<dbReference type="GeneTree" id="ENSGT00940000157805"/>
<keyword evidence="2 5" id="KW-0040">ANK repeat</keyword>
<reference evidence="8" key="1">
    <citation type="submission" date="2011-12" db="EMBL/GenBank/DDBJ databases">
        <title>The Draft Genome of Lepisosteus oculatus.</title>
        <authorList>
            <consortium name="The Broad Institute Genome Assembly &amp; Analysis Group"/>
            <consortium name="Computational R&amp;D Group"/>
            <consortium name="and Sequencing Platform"/>
            <person name="Di Palma F."/>
            <person name="Alfoldi J."/>
            <person name="Johnson J."/>
            <person name="Berlin A."/>
            <person name="Gnerre S."/>
            <person name="Jaffe D."/>
            <person name="MacCallum I."/>
            <person name="Young S."/>
            <person name="Walker B.J."/>
            <person name="Lander E.S."/>
            <person name="Lindblad-Toh K."/>
        </authorList>
    </citation>
    <scope>NUCLEOTIDE SEQUENCE [LARGE SCALE GENOMIC DNA]</scope>
</reference>
<dbReference type="PANTHER" id="PTHR24197">
    <property type="entry name" value="ANKYRIN REPEAT DOMAIN-CONTAINING PROTEIN 61"/>
    <property type="match status" value="1"/>
</dbReference>
<dbReference type="Gene3D" id="1.25.40.20">
    <property type="entry name" value="Ankyrin repeat-containing domain"/>
    <property type="match status" value="2"/>
</dbReference>
<keyword evidence="1" id="KW-0677">Repeat</keyword>
<dbReference type="eggNOG" id="KOG0504">
    <property type="taxonomic scope" value="Eukaryota"/>
</dbReference>
<reference evidence="7" key="2">
    <citation type="submission" date="2025-08" db="UniProtKB">
        <authorList>
            <consortium name="Ensembl"/>
        </authorList>
    </citation>
    <scope>IDENTIFICATION</scope>
</reference>
<dbReference type="PROSITE" id="PS50297">
    <property type="entry name" value="ANK_REP_REGION"/>
    <property type="match status" value="1"/>
</dbReference>
<name>W5N2I9_LEPOC</name>
<dbReference type="Ensembl" id="ENSLOCT00000014877.1">
    <property type="protein sequence ID" value="ENSLOCP00000014848.1"/>
    <property type="gene ID" value="ENSLOCG00000012068.1"/>
</dbReference>
<comment type="function">
    <text evidence="3">Plays an important role in regulating intracellular signaling events associated with erythroid terminal differentiation.</text>
</comment>
<dbReference type="InParanoid" id="W5N2I9"/>
<dbReference type="PROSITE" id="PS50088">
    <property type="entry name" value="ANK_REPEAT"/>
    <property type="match status" value="1"/>
</dbReference>
<dbReference type="HOGENOM" id="CLU_072816_0_0_1"/>